<dbReference type="Proteomes" id="UP001157502">
    <property type="component" value="Chromosome 33"/>
</dbReference>
<accession>A0ACC2F783</accession>
<gene>
    <name evidence="1" type="ORF">DPEC_G00336420</name>
</gene>
<keyword evidence="2" id="KW-1185">Reference proteome</keyword>
<protein>
    <submittedName>
        <fullName evidence="1">Uncharacterized protein</fullName>
    </submittedName>
</protein>
<proteinExistence type="predicted"/>
<evidence type="ECO:0000313" key="1">
    <source>
        <dbReference type="EMBL" id="KAJ7987214.1"/>
    </source>
</evidence>
<sequence>MTAPRSTRTHRPLDDKDKMAFETNFMIPQKPGAQQDEEKLRRSKLEDTPGYSAHSGTREDGFIAGSKL</sequence>
<comment type="caution">
    <text evidence="1">The sequence shown here is derived from an EMBL/GenBank/DDBJ whole genome shotgun (WGS) entry which is preliminary data.</text>
</comment>
<dbReference type="EMBL" id="CM055760">
    <property type="protein sequence ID" value="KAJ7987214.1"/>
    <property type="molecule type" value="Genomic_DNA"/>
</dbReference>
<name>A0ACC2F783_DALPE</name>
<reference evidence="1" key="1">
    <citation type="submission" date="2021-05" db="EMBL/GenBank/DDBJ databases">
        <authorList>
            <person name="Pan Q."/>
            <person name="Jouanno E."/>
            <person name="Zahm M."/>
            <person name="Klopp C."/>
            <person name="Cabau C."/>
            <person name="Louis A."/>
            <person name="Berthelot C."/>
            <person name="Parey E."/>
            <person name="Roest Crollius H."/>
            <person name="Montfort J."/>
            <person name="Robinson-Rechavi M."/>
            <person name="Bouchez O."/>
            <person name="Lampietro C."/>
            <person name="Lopez Roques C."/>
            <person name="Donnadieu C."/>
            <person name="Postlethwait J."/>
            <person name="Bobe J."/>
            <person name="Dillon D."/>
            <person name="Chandos A."/>
            <person name="von Hippel F."/>
            <person name="Guiguen Y."/>
        </authorList>
    </citation>
    <scope>NUCLEOTIDE SEQUENCE</scope>
    <source>
        <strain evidence="1">YG-Jan2019</strain>
    </source>
</reference>
<evidence type="ECO:0000313" key="2">
    <source>
        <dbReference type="Proteomes" id="UP001157502"/>
    </source>
</evidence>
<organism evidence="1 2">
    <name type="scientific">Dallia pectoralis</name>
    <name type="common">Alaska blackfish</name>
    <dbReference type="NCBI Taxonomy" id="75939"/>
    <lineage>
        <taxon>Eukaryota</taxon>
        <taxon>Metazoa</taxon>
        <taxon>Chordata</taxon>
        <taxon>Craniata</taxon>
        <taxon>Vertebrata</taxon>
        <taxon>Euteleostomi</taxon>
        <taxon>Actinopterygii</taxon>
        <taxon>Neopterygii</taxon>
        <taxon>Teleostei</taxon>
        <taxon>Protacanthopterygii</taxon>
        <taxon>Esociformes</taxon>
        <taxon>Umbridae</taxon>
        <taxon>Dallia</taxon>
    </lineage>
</organism>